<feature type="region of interest" description="Disordered" evidence="6">
    <location>
        <begin position="564"/>
        <end position="583"/>
    </location>
</feature>
<feature type="disulfide bond" evidence="4">
    <location>
        <begin position="319"/>
        <end position="355"/>
    </location>
</feature>
<keyword evidence="7" id="KW-0732">Signal</keyword>
<dbReference type="GO" id="GO:0004190">
    <property type="term" value="F:aspartic-type endopeptidase activity"/>
    <property type="evidence" value="ECO:0007669"/>
    <property type="project" value="UniProtKB-KW"/>
</dbReference>
<protein>
    <submittedName>
        <fullName evidence="9">Putative aspartic-type endopeptidase</fullName>
    </submittedName>
</protein>
<keyword evidence="4" id="KW-1015">Disulfide bond</keyword>
<name>A0A8T9CK26_9HELO</name>
<accession>A0A8T9CK26</accession>
<evidence type="ECO:0000313" key="9">
    <source>
        <dbReference type="EMBL" id="TVY83083.1"/>
    </source>
</evidence>
<dbReference type="Pfam" id="PF00026">
    <property type="entry name" value="Asp"/>
    <property type="match status" value="1"/>
</dbReference>
<dbReference type="Proteomes" id="UP000469558">
    <property type="component" value="Unassembled WGS sequence"/>
</dbReference>
<evidence type="ECO:0000256" key="4">
    <source>
        <dbReference type="PIRSR" id="PIRSR601461-2"/>
    </source>
</evidence>
<keyword evidence="5" id="KW-0378">Hydrolase</keyword>
<gene>
    <name evidence="9" type="primary">OPSB_0</name>
    <name evidence="9" type="ORF">LSUE1_G003036</name>
</gene>
<reference evidence="9 10" key="1">
    <citation type="submission" date="2018-05" db="EMBL/GenBank/DDBJ databases">
        <title>Genome sequencing and assembly of the regulated plant pathogen Lachnellula willkommii and related sister species for the development of diagnostic species identification markers.</title>
        <authorList>
            <person name="Giroux E."/>
            <person name="Bilodeau G."/>
        </authorList>
    </citation>
    <scope>NUCLEOTIDE SEQUENCE [LARGE SCALE GENOMIC DNA]</scope>
    <source>
        <strain evidence="9 10">CBS 268.59</strain>
    </source>
</reference>
<evidence type="ECO:0000256" key="2">
    <source>
        <dbReference type="ARBA" id="ARBA00022750"/>
    </source>
</evidence>
<dbReference type="PROSITE" id="PS51767">
    <property type="entry name" value="PEPTIDASE_A1"/>
    <property type="match status" value="1"/>
</dbReference>
<dbReference type="InterPro" id="IPR001461">
    <property type="entry name" value="Aspartic_peptidase_A1"/>
</dbReference>
<sequence length="811" mass="83294">MYYFVSFSYALAVLGSANALQLVKRDNPAVVSFPFEKVDKVTPLPSSFKRDASSLDVADLRYMHSILYLIQLAVGTPPQQASAQLDTGSPNFVLHTVADSLCIKPAPNPCSNYDNANASSTYQYDDSEFSIIYGGGDGATGDDATDVVSVGSASLTNFHLGLQYNTTISENVIGVLFTEDERNGGDTGHTNLPQLLRDQGYIASRAFSLYTNDDRSAGGEVLFGGVDTEKYYGNLVTVDLVPNADTTPPRVTDFVIPLVTVSGTDGASTTAFTGSLPAVVNLDSGTSLTQLDPTLVDMIWTYVGATAYNNAPNLAYVPCNIAEPSKTIDFTFPGITIKVPLSQYAVFPDSNNEFCQFGIEKGNPGGVSILGDTTLSSIYVVYDLDNKQLHLAPADINATASNILQITPGPFGVPEEPGVGGSTILKTSSMVQTSTQVASSSLLPVTSSTPPMKASISSISTQPSSSPSVSGKSSSPSIKASTSSVSTSASSSSSSSAKPSASSSFKPSTSTVLTPINPTSSLQGKSSSSSLKTSASINSTSVTSTSSLPGKLFSASSTGGSSSISVSASSSSSVPGTPSLKTSSSTILTSITASSSVQAKSSSSSSKVTTLSSSLRSSSFQIPTSSTSTKVLSSSFNSSSSSSRNPSSSVSQSSFSFGPSTLSTKLSSSPISSGGTSSTSSTQQISSSTSLPAATSSSSSSSGELGFSRSSLLATSTGSSIYTGSSSVSSSKLINSASATKSGVSSSSQSSFLVSSNSSSSRPSTSVIKFFGIFVPSRQLGFLDKVWNFVKSNRSFNIGQFNQLGFVKLLG</sequence>
<dbReference type="PROSITE" id="PS00141">
    <property type="entry name" value="ASP_PROTEASE"/>
    <property type="match status" value="1"/>
</dbReference>
<evidence type="ECO:0000256" key="3">
    <source>
        <dbReference type="PIRSR" id="PIRSR601461-1"/>
    </source>
</evidence>
<evidence type="ECO:0000256" key="1">
    <source>
        <dbReference type="ARBA" id="ARBA00007447"/>
    </source>
</evidence>
<evidence type="ECO:0000313" key="10">
    <source>
        <dbReference type="Proteomes" id="UP000469558"/>
    </source>
</evidence>
<organism evidence="9 10">
    <name type="scientific">Lachnellula suecica</name>
    <dbReference type="NCBI Taxonomy" id="602035"/>
    <lineage>
        <taxon>Eukaryota</taxon>
        <taxon>Fungi</taxon>
        <taxon>Dikarya</taxon>
        <taxon>Ascomycota</taxon>
        <taxon>Pezizomycotina</taxon>
        <taxon>Leotiomycetes</taxon>
        <taxon>Helotiales</taxon>
        <taxon>Lachnaceae</taxon>
        <taxon>Lachnellula</taxon>
    </lineage>
</organism>
<feature type="region of interest" description="Disordered" evidence="6">
    <location>
        <begin position="629"/>
        <end position="652"/>
    </location>
</feature>
<feature type="region of interest" description="Disordered" evidence="6">
    <location>
        <begin position="440"/>
        <end position="548"/>
    </location>
</feature>
<dbReference type="PRINTS" id="PR00792">
    <property type="entry name" value="PEPSIN"/>
</dbReference>
<dbReference type="OrthoDB" id="771136at2759"/>
<dbReference type="InterPro" id="IPR021109">
    <property type="entry name" value="Peptidase_aspartic_dom_sf"/>
</dbReference>
<feature type="signal peptide" evidence="7">
    <location>
        <begin position="1"/>
        <end position="19"/>
    </location>
</feature>
<proteinExistence type="inferred from homology"/>
<comment type="caution">
    <text evidence="9">The sequence shown here is derived from an EMBL/GenBank/DDBJ whole genome shotgun (WGS) entry which is preliminary data.</text>
</comment>
<feature type="active site" evidence="3">
    <location>
        <position position="86"/>
    </location>
</feature>
<dbReference type="PANTHER" id="PTHR47966:SF65">
    <property type="entry name" value="ASPARTIC-TYPE ENDOPEPTIDASE"/>
    <property type="match status" value="1"/>
</dbReference>
<comment type="similarity">
    <text evidence="1 5">Belongs to the peptidase A1 family.</text>
</comment>
<dbReference type="SUPFAM" id="SSF50630">
    <property type="entry name" value="Acid proteases"/>
    <property type="match status" value="1"/>
</dbReference>
<dbReference type="AlphaFoldDB" id="A0A8T9CK26"/>
<evidence type="ECO:0000256" key="7">
    <source>
        <dbReference type="SAM" id="SignalP"/>
    </source>
</evidence>
<feature type="domain" description="Peptidase A1" evidence="8">
    <location>
        <begin position="68"/>
        <end position="392"/>
    </location>
</feature>
<keyword evidence="2 5" id="KW-0064">Aspartyl protease</keyword>
<feature type="compositionally biased region" description="Low complexity" evidence="6">
    <location>
        <begin position="440"/>
        <end position="512"/>
    </location>
</feature>
<dbReference type="Gene3D" id="2.40.70.10">
    <property type="entry name" value="Acid Proteases"/>
    <property type="match status" value="2"/>
</dbReference>
<keyword evidence="10" id="KW-1185">Reference proteome</keyword>
<feature type="active site" evidence="3">
    <location>
        <position position="283"/>
    </location>
</feature>
<dbReference type="EMBL" id="QGMK01000235">
    <property type="protein sequence ID" value="TVY83083.1"/>
    <property type="molecule type" value="Genomic_DNA"/>
</dbReference>
<dbReference type="GO" id="GO:0006508">
    <property type="term" value="P:proteolysis"/>
    <property type="evidence" value="ECO:0007669"/>
    <property type="project" value="UniProtKB-KW"/>
</dbReference>
<dbReference type="InterPro" id="IPR001969">
    <property type="entry name" value="Aspartic_peptidase_AS"/>
</dbReference>
<feature type="compositionally biased region" description="Low complexity" evidence="6">
    <location>
        <begin position="520"/>
        <end position="547"/>
    </location>
</feature>
<evidence type="ECO:0000259" key="8">
    <source>
        <dbReference type="PROSITE" id="PS51767"/>
    </source>
</evidence>
<keyword evidence="5" id="KW-0645">Protease</keyword>
<feature type="region of interest" description="Disordered" evidence="6">
    <location>
        <begin position="666"/>
        <end position="705"/>
    </location>
</feature>
<dbReference type="PANTHER" id="PTHR47966">
    <property type="entry name" value="BETA-SITE APP-CLEAVING ENZYME, ISOFORM A-RELATED"/>
    <property type="match status" value="1"/>
</dbReference>
<dbReference type="InterPro" id="IPR033121">
    <property type="entry name" value="PEPTIDASE_A1"/>
</dbReference>
<feature type="chain" id="PRO_5035947072" evidence="7">
    <location>
        <begin position="20"/>
        <end position="811"/>
    </location>
</feature>
<evidence type="ECO:0000256" key="5">
    <source>
        <dbReference type="RuleBase" id="RU000454"/>
    </source>
</evidence>
<evidence type="ECO:0000256" key="6">
    <source>
        <dbReference type="SAM" id="MobiDB-lite"/>
    </source>
</evidence>